<keyword evidence="4 9" id="KW-0863">Zinc-finger</keyword>
<evidence type="ECO:0000256" key="10">
    <source>
        <dbReference type="SAM" id="MobiDB-lite"/>
    </source>
</evidence>
<evidence type="ECO:0000256" key="7">
    <source>
        <dbReference type="ARBA" id="ARBA00023163"/>
    </source>
</evidence>
<name>A0A7N0VDU1_KALFE</name>
<evidence type="ECO:0000256" key="8">
    <source>
        <dbReference type="ARBA" id="ARBA00023242"/>
    </source>
</evidence>
<dbReference type="Gene3D" id="3.30.160.60">
    <property type="entry name" value="Classic Zinc Finger"/>
    <property type="match status" value="1"/>
</dbReference>
<dbReference type="PROSITE" id="PS50157">
    <property type="entry name" value="ZINC_FINGER_C2H2_2"/>
    <property type="match status" value="2"/>
</dbReference>
<protein>
    <recommendedName>
        <fullName evidence="11">C2H2-type domain-containing protein</fullName>
    </recommendedName>
</protein>
<dbReference type="GO" id="GO:0008270">
    <property type="term" value="F:zinc ion binding"/>
    <property type="evidence" value="ECO:0007669"/>
    <property type="project" value="UniProtKB-KW"/>
</dbReference>
<dbReference type="InterPro" id="IPR013087">
    <property type="entry name" value="Znf_C2H2_type"/>
</dbReference>
<dbReference type="PROSITE" id="PS00028">
    <property type="entry name" value="ZINC_FINGER_C2H2_1"/>
    <property type="match status" value="2"/>
</dbReference>
<evidence type="ECO:0000256" key="6">
    <source>
        <dbReference type="ARBA" id="ARBA00023015"/>
    </source>
</evidence>
<evidence type="ECO:0000256" key="5">
    <source>
        <dbReference type="ARBA" id="ARBA00022833"/>
    </source>
</evidence>
<evidence type="ECO:0000256" key="9">
    <source>
        <dbReference type="PROSITE-ProRule" id="PRU00042"/>
    </source>
</evidence>
<dbReference type="Pfam" id="PF13912">
    <property type="entry name" value="zf-C2H2_6"/>
    <property type="match status" value="2"/>
</dbReference>
<keyword evidence="7" id="KW-0804">Transcription</keyword>
<keyword evidence="8" id="KW-0539">Nucleus</keyword>
<evidence type="ECO:0000313" key="12">
    <source>
        <dbReference type="EnsemblPlants" id="Kaladp0550s0040.1.v1.1.CDS.1"/>
    </source>
</evidence>
<feature type="domain" description="C2H2-type" evidence="11">
    <location>
        <begin position="84"/>
        <end position="111"/>
    </location>
</feature>
<dbReference type="GO" id="GO:0005634">
    <property type="term" value="C:nucleus"/>
    <property type="evidence" value="ECO:0007669"/>
    <property type="project" value="UniProtKB-SubCell"/>
</dbReference>
<evidence type="ECO:0000256" key="1">
    <source>
        <dbReference type="ARBA" id="ARBA00004123"/>
    </source>
</evidence>
<sequence>MELPEHEATAVAAPVHQEPLTLSIDRGNRANRPSRVSSDEEERRICDSVVTEEEQDLANCLILLARAELVRGGKRKLADLGGCHECKACNKTFPSFQGLYGHRAGHGKPRSEINDCDAEKQLSTSLQLSTTNSRNGNVSSVKASALSNRVHQCSVCGSEFSSGQALGGHMRRHRAVPAPVRSPCTGVSSPATSMGEVKTLSVFSLDLNLPAPEESEIDHQRGLEDEQNAACFQQNTPVFSAHAHALLGCHH</sequence>
<accession>A0A7N0VDU1</accession>
<evidence type="ECO:0000313" key="13">
    <source>
        <dbReference type="Proteomes" id="UP000594263"/>
    </source>
</evidence>
<evidence type="ECO:0000259" key="11">
    <source>
        <dbReference type="PROSITE" id="PS50157"/>
    </source>
</evidence>
<feature type="region of interest" description="Disordered" evidence="10">
    <location>
        <begin position="1"/>
        <end position="41"/>
    </location>
</feature>
<feature type="domain" description="C2H2-type" evidence="11">
    <location>
        <begin position="151"/>
        <end position="173"/>
    </location>
</feature>
<dbReference type="EnsemblPlants" id="Kaladp0550s0040.1.v1.1">
    <property type="protein sequence ID" value="Kaladp0550s0040.1.v1.1.CDS.1"/>
    <property type="gene ID" value="Kaladp0550s0040.v1.1"/>
</dbReference>
<dbReference type="PANTHER" id="PTHR26374:SF466">
    <property type="entry name" value="OS09G0122000 PROTEIN"/>
    <property type="match status" value="1"/>
</dbReference>
<dbReference type="AlphaFoldDB" id="A0A7N0VDU1"/>
<dbReference type="Proteomes" id="UP000594263">
    <property type="component" value="Unplaced"/>
</dbReference>
<evidence type="ECO:0000256" key="2">
    <source>
        <dbReference type="ARBA" id="ARBA00022723"/>
    </source>
</evidence>
<dbReference type="PANTHER" id="PTHR26374">
    <property type="entry name" value="ZINC FINGER PROTEIN ZAT5"/>
    <property type="match status" value="1"/>
</dbReference>
<keyword evidence="13" id="KW-1185">Reference proteome</keyword>
<dbReference type="SUPFAM" id="SSF57667">
    <property type="entry name" value="beta-beta-alpha zinc fingers"/>
    <property type="match status" value="1"/>
</dbReference>
<proteinExistence type="predicted"/>
<keyword evidence="6" id="KW-0805">Transcription regulation</keyword>
<organism evidence="12 13">
    <name type="scientific">Kalanchoe fedtschenkoi</name>
    <name type="common">Lavender scallops</name>
    <name type="synonym">South American air plant</name>
    <dbReference type="NCBI Taxonomy" id="63787"/>
    <lineage>
        <taxon>Eukaryota</taxon>
        <taxon>Viridiplantae</taxon>
        <taxon>Streptophyta</taxon>
        <taxon>Embryophyta</taxon>
        <taxon>Tracheophyta</taxon>
        <taxon>Spermatophyta</taxon>
        <taxon>Magnoliopsida</taxon>
        <taxon>eudicotyledons</taxon>
        <taxon>Gunneridae</taxon>
        <taxon>Pentapetalae</taxon>
        <taxon>Saxifragales</taxon>
        <taxon>Crassulaceae</taxon>
        <taxon>Kalanchoe</taxon>
    </lineage>
</organism>
<dbReference type="Gramene" id="Kaladp0550s0040.1.v1.1">
    <property type="protein sequence ID" value="Kaladp0550s0040.1.v1.1.CDS.1"/>
    <property type="gene ID" value="Kaladp0550s0040.v1.1"/>
</dbReference>
<keyword evidence="3" id="KW-0677">Repeat</keyword>
<keyword evidence="2" id="KW-0479">Metal-binding</keyword>
<evidence type="ECO:0000256" key="4">
    <source>
        <dbReference type="ARBA" id="ARBA00022771"/>
    </source>
</evidence>
<dbReference type="InterPro" id="IPR036236">
    <property type="entry name" value="Znf_C2H2_sf"/>
</dbReference>
<reference evidence="12" key="1">
    <citation type="submission" date="2021-01" db="UniProtKB">
        <authorList>
            <consortium name="EnsemblPlants"/>
        </authorList>
    </citation>
    <scope>IDENTIFICATION</scope>
</reference>
<comment type="subcellular location">
    <subcellularLocation>
        <location evidence="1">Nucleus</location>
    </subcellularLocation>
</comment>
<evidence type="ECO:0000256" key="3">
    <source>
        <dbReference type="ARBA" id="ARBA00022737"/>
    </source>
</evidence>
<dbReference type="SMART" id="SM00355">
    <property type="entry name" value="ZnF_C2H2"/>
    <property type="match status" value="2"/>
</dbReference>
<keyword evidence="5" id="KW-0862">Zinc</keyword>